<comment type="subunit">
    <text evidence="5">Heterooligomer composed of large and small subunits.</text>
</comment>
<evidence type="ECO:0000256" key="4">
    <source>
        <dbReference type="ARBA" id="ARBA00022839"/>
    </source>
</evidence>
<keyword evidence="2 5" id="KW-0540">Nuclease</keyword>
<dbReference type="CDD" id="cd04489">
    <property type="entry name" value="ExoVII_LU_OBF"/>
    <property type="match status" value="1"/>
</dbReference>
<keyword evidence="1 5" id="KW-0963">Cytoplasm</keyword>
<dbReference type="HAMAP" id="MF_00378">
    <property type="entry name" value="Exonuc_7_L"/>
    <property type="match status" value="1"/>
</dbReference>
<dbReference type="GO" id="GO:0005737">
    <property type="term" value="C:cytoplasm"/>
    <property type="evidence" value="ECO:0007669"/>
    <property type="project" value="UniProtKB-SubCell"/>
</dbReference>
<dbReference type="STRING" id="1122156.SAMN02745117_01722"/>
<dbReference type="InterPro" id="IPR020579">
    <property type="entry name" value="Exonuc_VII_lsu_C"/>
</dbReference>
<dbReference type="GO" id="GO:0003676">
    <property type="term" value="F:nucleic acid binding"/>
    <property type="evidence" value="ECO:0007669"/>
    <property type="project" value="InterPro"/>
</dbReference>
<organism evidence="9 10">
    <name type="scientific">Lampropedia hyalina DSM 16112</name>
    <dbReference type="NCBI Taxonomy" id="1122156"/>
    <lineage>
        <taxon>Bacteria</taxon>
        <taxon>Pseudomonadati</taxon>
        <taxon>Pseudomonadota</taxon>
        <taxon>Betaproteobacteria</taxon>
        <taxon>Burkholderiales</taxon>
        <taxon>Comamonadaceae</taxon>
        <taxon>Lampropedia</taxon>
    </lineage>
</organism>
<reference evidence="9 10" key="1">
    <citation type="submission" date="2016-11" db="EMBL/GenBank/DDBJ databases">
        <authorList>
            <person name="Jaros S."/>
            <person name="Januszkiewicz K."/>
            <person name="Wedrychowicz H."/>
        </authorList>
    </citation>
    <scope>NUCLEOTIDE SEQUENCE [LARGE SCALE GENOMIC DNA]</scope>
    <source>
        <strain evidence="9 10">DSM 16112</strain>
    </source>
</reference>
<evidence type="ECO:0000313" key="9">
    <source>
        <dbReference type="EMBL" id="SHF32020.1"/>
    </source>
</evidence>
<feature type="domain" description="Exonuclease VII large subunit C-terminal" evidence="7">
    <location>
        <begin position="130"/>
        <end position="432"/>
    </location>
</feature>
<dbReference type="EMBL" id="FQUZ01000018">
    <property type="protein sequence ID" value="SHF32020.1"/>
    <property type="molecule type" value="Genomic_DNA"/>
</dbReference>
<dbReference type="Pfam" id="PF02601">
    <property type="entry name" value="Exonuc_VII_L"/>
    <property type="match status" value="1"/>
</dbReference>
<comment type="function">
    <text evidence="5">Bidirectionally degrades single-stranded DNA into large acid-insoluble oligonucleotides, which are then degraded further into small acid-soluble oligonucleotides.</text>
</comment>
<gene>
    <name evidence="5" type="primary">xseA</name>
    <name evidence="9" type="ORF">SAMN02745117_01722</name>
</gene>
<dbReference type="PANTHER" id="PTHR30008">
    <property type="entry name" value="EXODEOXYRIBONUCLEASE 7 LARGE SUBUNIT"/>
    <property type="match status" value="1"/>
</dbReference>
<keyword evidence="4 5" id="KW-0269">Exonuclease</keyword>
<evidence type="ECO:0000256" key="2">
    <source>
        <dbReference type="ARBA" id="ARBA00022722"/>
    </source>
</evidence>
<dbReference type="GO" id="GO:0009318">
    <property type="term" value="C:exodeoxyribonuclease VII complex"/>
    <property type="evidence" value="ECO:0007669"/>
    <property type="project" value="UniProtKB-UniRule"/>
</dbReference>
<proteinExistence type="inferred from homology"/>
<dbReference type="GO" id="GO:0006308">
    <property type="term" value="P:DNA catabolic process"/>
    <property type="evidence" value="ECO:0007669"/>
    <property type="project" value="UniProtKB-UniRule"/>
</dbReference>
<comment type="catalytic activity">
    <reaction evidence="5 6">
        <text>Exonucleolytic cleavage in either 5'- to 3'- or 3'- to 5'-direction to yield nucleoside 5'-phosphates.</text>
        <dbReference type="EC" id="3.1.11.6"/>
    </reaction>
</comment>
<evidence type="ECO:0000256" key="6">
    <source>
        <dbReference type="RuleBase" id="RU004355"/>
    </source>
</evidence>
<name>A0A1M5AP35_9BURK</name>
<accession>A0A1M5AP35</accession>
<comment type="similarity">
    <text evidence="5 6">Belongs to the XseA family.</text>
</comment>
<evidence type="ECO:0000256" key="1">
    <source>
        <dbReference type="ARBA" id="ARBA00022490"/>
    </source>
</evidence>
<dbReference type="InterPro" id="IPR025824">
    <property type="entry name" value="OB-fold_nuc-bd_dom"/>
</dbReference>
<keyword evidence="3 5" id="KW-0378">Hydrolase</keyword>
<evidence type="ECO:0000259" key="8">
    <source>
        <dbReference type="Pfam" id="PF13742"/>
    </source>
</evidence>
<evidence type="ECO:0000313" key="10">
    <source>
        <dbReference type="Proteomes" id="UP000184327"/>
    </source>
</evidence>
<evidence type="ECO:0000256" key="3">
    <source>
        <dbReference type="ARBA" id="ARBA00022801"/>
    </source>
</evidence>
<dbReference type="AlphaFoldDB" id="A0A1M5AP35"/>
<keyword evidence="10" id="KW-1185">Reference proteome</keyword>
<dbReference type="InterPro" id="IPR003753">
    <property type="entry name" value="Exonuc_VII_L"/>
</dbReference>
<dbReference type="EC" id="3.1.11.6" evidence="5"/>
<feature type="domain" description="OB-fold nucleic acid binding" evidence="8">
    <location>
        <begin position="15"/>
        <end position="107"/>
    </location>
</feature>
<protein>
    <recommendedName>
        <fullName evidence="5">Exodeoxyribonuclease 7 large subunit</fullName>
        <ecNumber evidence="5">3.1.11.6</ecNumber>
    </recommendedName>
    <alternativeName>
        <fullName evidence="5">Exodeoxyribonuclease VII large subunit</fullName>
        <shortName evidence="5">Exonuclease VII large subunit</shortName>
    </alternativeName>
</protein>
<evidence type="ECO:0000259" key="7">
    <source>
        <dbReference type="Pfam" id="PF02601"/>
    </source>
</evidence>
<evidence type="ECO:0000256" key="5">
    <source>
        <dbReference type="HAMAP-Rule" id="MF_00378"/>
    </source>
</evidence>
<dbReference type="Proteomes" id="UP000184327">
    <property type="component" value="Unassembled WGS sequence"/>
</dbReference>
<dbReference type="PANTHER" id="PTHR30008:SF0">
    <property type="entry name" value="EXODEOXYRIBONUCLEASE 7 LARGE SUBUNIT"/>
    <property type="match status" value="1"/>
</dbReference>
<dbReference type="GO" id="GO:0008855">
    <property type="term" value="F:exodeoxyribonuclease VII activity"/>
    <property type="evidence" value="ECO:0007669"/>
    <property type="project" value="UniProtKB-UniRule"/>
</dbReference>
<sequence length="442" mass="48482">MSSFSVEAVPPCIWQVGALCHAVSDALQARFNPLAVEGEISGFSRAGSGHCYFSLKDESGQLRCAMFQRAAMLLDFVPRDGDRVVVQGRLGVYESRGDLQMVVEAMRPVGEGALFARFARLKTALQQEGLFDADRKRPPRAMPRGVAVVTSPQAAALQDVLTTLARRSPHVPVLVVPALVQGVQAPASLVAALQQLYARIGAESLRRPDGLVLQIDTILLVRGGGSLEDLWAFNDEQLARTIVQSPVPLISGVGHETDFSIADFCADVRAPTPTAAAELVATSAQQALAVCQHLHERLAQASDRHLDGLQQRLDKATSRLARPAQGLALHHARLQQMQQAMRHHSLARLAQWQNQWAQQDRQLPRSLNQAMDREQERLARAALRLEMLNPQKVLERGYAVVSDASGHAITDARLLHHGQPLQVRVAQGEFSVQVRKQSEMDW</sequence>
<dbReference type="NCBIfam" id="TIGR00237">
    <property type="entry name" value="xseA"/>
    <property type="match status" value="1"/>
</dbReference>
<dbReference type="Pfam" id="PF13742">
    <property type="entry name" value="tRNA_anti_2"/>
    <property type="match status" value="1"/>
</dbReference>
<dbReference type="RefSeq" id="WP_073356288.1">
    <property type="nucleotide sequence ID" value="NZ_FQUZ01000018.1"/>
</dbReference>
<comment type="subcellular location">
    <subcellularLocation>
        <location evidence="5 6">Cytoplasm</location>
    </subcellularLocation>
</comment>